<protein>
    <submittedName>
        <fullName evidence="3">Uncharacterized protein</fullName>
    </submittedName>
</protein>
<feature type="compositionally biased region" description="Basic and acidic residues" evidence="1">
    <location>
        <begin position="31"/>
        <end position="46"/>
    </location>
</feature>
<reference evidence="3" key="1">
    <citation type="submission" date="2022-11" db="UniProtKB">
        <authorList>
            <consortium name="WormBaseParasite"/>
        </authorList>
    </citation>
    <scope>IDENTIFICATION</scope>
</reference>
<evidence type="ECO:0000313" key="3">
    <source>
        <dbReference type="WBParaSite" id="jg6227"/>
    </source>
</evidence>
<name>A0A915EGY9_9BILA</name>
<organism evidence="2 3">
    <name type="scientific">Ditylenchus dipsaci</name>
    <dbReference type="NCBI Taxonomy" id="166011"/>
    <lineage>
        <taxon>Eukaryota</taxon>
        <taxon>Metazoa</taxon>
        <taxon>Ecdysozoa</taxon>
        <taxon>Nematoda</taxon>
        <taxon>Chromadorea</taxon>
        <taxon>Rhabditida</taxon>
        <taxon>Tylenchina</taxon>
        <taxon>Tylenchomorpha</taxon>
        <taxon>Sphaerularioidea</taxon>
        <taxon>Anguinidae</taxon>
        <taxon>Anguininae</taxon>
        <taxon>Ditylenchus</taxon>
    </lineage>
</organism>
<dbReference type="Proteomes" id="UP000887574">
    <property type="component" value="Unplaced"/>
</dbReference>
<proteinExistence type="predicted"/>
<dbReference type="AlphaFoldDB" id="A0A915EGY9"/>
<evidence type="ECO:0000313" key="2">
    <source>
        <dbReference type="Proteomes" id="UP000887574"/>
    </source>
</evidence>
<keyword evidence="2" id="KW-1185">Reference proteome</keyword>
<sequence>MASAVDFVTWLISNAKGNIDLKILPPQQPQEEQHVEPEGDKKKDQDIAGDMSKLIIDDRYQQGITDQSSPLAHLDQQHKDLDKATSNTSICVRMPLLDLFM</sequence>
<dbReference type="WBParaSite" id="jg6227">
    <property type="protein sequence ID" value="jg6227"/>
    <property type="gene ID" value="jg6227"/>
</dbReference>
<feature type="region of interest" description="Disordered" evidence="1">
    <location>
        <begin position="22"/>
        <end position="46"/>
    </location>
</feature>
<evidence type="ECO:0000256" key="1">
    <source>
        <dbReference type="SAM" id="MobiDB-lite"/>
    </source>
</evidence>
<accession>A0A915EGY9</accession>